<gene>
    <name evidence="1" type="ORF">H206_00190</name>
</gene>
<dbReference type="Proteomes" id="UP000287853">
    <property type="component" value="Unassembled WGS sequence"/>
</dbReference>
<proteinExistence type="predicted"/>
<dbReference type="AlphaFoldDB" id="A0A3S3RSU7"/>
<evidence type="ECO:0000313" key="1">
    <source>
        <dbReference type="EMBL" id="RWX47148.1"/>
    </source>
</evidence>
<protein>
    <submittedName>
        <fullName evidence="1">Uncharacterized protein</fullName>
    </submittedName>
</protein>
<accession>A0A3S3RSU7</accession>
<keyword evidence="2" id="KW-1185">Reference proteome</keyword>
<dbReference type="EMBL" id="MTKO01000041">
    <property type="protein sequence ID" value="RWX47148.1"/>
    <property type="molecule type" value="Genomic_DNA"/>
</dbReference>
<name>A0A3S3RSU7_9BACT</name>
<organism evidence="1 2">
    <name type="scientific">Candidatus Electrothrix aarhusensis</name>
    <dbReference type="NCBI Taxonomy" id="1859131"/>
    <lineage>
        <taxon>Bacteria</taxon>
        <taxon>Pseudomonadati</taxon>
        <taxon>Thermodesulfobacteriota</taxon>
        <taxon>Desulfobulbia</taxon>
        <taxon>Desulfobulbales</taxon>
        <taxon>Desulfobulbaceae</taxon>
        <taxon>Candidatus Electrothrix</taxon>
    </lineage>
</organism>
<reference evidence="1 2" key="1">
    <citation type="submission" date="2017-01" db="EMBL/GenBank/DDBJ databases">
        <title>The cable genome- insights into the physiology and evolution of filamentous bacteria capable of sulfide oxidation via long distance electron transfer.</title>
        <authorList>
            <person name="Schreiber L."/>
            <person name="Bjerg J.T."/>
            <person name="Boggild A."/>
            <person name="Van De Vossenberg J."/>
            <person name="Meysman F."/>
            <person name="Nielsen L.P."/>
            <person name="Schramm A."/>
            <person name="Kjeldsen K.U."/>
        </authorList>
    </citation>
    <scope>NUCLEOTIDE SEQUENCE [LARGE SCALE GENOMIC DNA]</scope>
    <source>
        <strain evidence="1">MCF</strain>
    </source>
</reference>
<sequence length="303" mass="34541">MQAIVEKPDGVNLKDFLDSPKMILDTLFAAVPYFRYIGTDKVAVTSLDEPVNKKIWQDALGRTWRSALWYVPYADYFLYTHCFPYPNGAICNFLDESTAMLGLDHFVSVQESCDELVVGYEGSLDDWEEYLALGEKYLPTFFQQAEIRHKGDQTRIHLKDFQIDFENPAITGESSLRLHLGYANDQLLAEDLVALGLFPEKGRPAYYAIRPYYEPSPFSSDAYIGSWEEIVTGTGDFSGKKLARGNQFIIRKTALQTEKTIIAPHDQNVKKIFTVGCTYKTSAAEDMEQDCERFFQSIDFVDK</sequence>
<evidence type="ECO:0000313" key="2">
    <source>
        <dbReference type="Proteomes" id="UP000287853"/>
    </source>
</evidence>
<comment type="caution">
    <text evidence="1">The sequence shown here is derived from an EMBL/GenBank/DDBJ whole genome shotgun (WGS) entry which is preliminary data.</text>
</comment>